<proteinExistence type="predicted"/>
<accession>A0A6A4NIB9</accession>
<evidence type="ECO:0000313" key="2">
    <source>
        <dbReference type="Proteomes" id="UP000447434"/>
    </source>
</evidence>
<dbReference type="Proteomes" id="UP000447434">
    <property type="component" value="Chromosome 20"/>
</dbReference>
<dbReference type="EMBL" id="WOCE01000020">
    <property type="protein sequence ID" value="KAE9590525.1"/>
    <property type="molecule type" value="Genomic_DNA"/>
</dbReference>
<sequence length="99" mass="10800">MTTRSAPCPCQKGTWSEKIGSCLIDTYSVMMNWMLHEALIGSADLMKLKIGTFSCALFLLVLVPTGSEAHQPVAAEKILLLRIHTQGPSPLHLLHTPSN</sequence>
<keyword evidence="2" id="KW-1185">Reference proteome</keyword>
<gene>
    <name evidence="1" type="ORF">Lalb_Chr20g0108641</name>
</gene>
<dbReference type="AlphaFoldDB" id="A0A6A4NIB9"/>
<name>A0A6A4NIB9_LUPAL</name>
<reference evidence="2" key="1">
    <citation type="journal article" date="2020" name="Nat. Commun.">
        <title>Genome sequence of the cluster root forming white lupin.</title>
        <authorList>
            <person name="Hufnagel B."/>
            <person name="Marques A."/>
            <person name="Soriano A."/>
            <person name="Marques L."/>
            <person name="Divol F."/>
            <person name="Doumas P."/>
            <person name="Sallet E."/>
            <person name="Mancinotti D."/>
            <person name="Carrere S."/>
            <person name="Marande W."/>
            <person name="Arribat S."/>
            <person name="Keller J."/>
            <person name="Huneau C."/>
            <person name="Blein T."/>
            <person name="Aime D."/>
            <person name="Laguerre M."/>
            <person name="Taylor J."/>
            <person name="Schubert V."/>
            <person name="Nelson M."/>
            <person name="Geu-Flores F."/>
            <person name="Crespi M."/>
            <person name="Gallardo-Guerrero K."/>
            <person name="Delaux P.-M."/>
            <person name="Salse J."/>
            <person name="Berges H."/>
            <person name="Guyot R."/>
            <person name="Gouzy J."/>
            <person name="Peret B."/>
        </authorList>
    </citation>
    <scope>NUCLEOTIDE SEQUENCE [LARGE SCALE GENOMIC DNA]</scope>
    <source>
        <strain evidence="2">cv. Amiga</strain>
    </source>
</reference>
<protein>
    <submittedName>
        <fullName evidence="1">Uncharacterized protein</fullName>
    </submittedName>
</protein>
<comment type="caution">
    <text evidence="1">The sequence shown here is derived from an EMBL/GenBank/DDBJ whole genome shotgun (WGS) entry which is preliminary data.</text>
</comment>
<organism evidence="1 2">
    <name type="scientific">Lupinus albus</name>
    <name type="common">White lupine</name>
    <name type="synonym">Lupinus termis</name>
    <dbReference type="NCBI Taxonomy" id="3870"/>
    <lineage>
        <taxon>Eukaryota</taxon>
        <taxon>Viridiplantae</taxon>
        <taxon>Streptophyta</taxon>
        <taxon>Embryophyta</taxon>
        <taxon>Tracheophyta</taxon>
        <taxon>Spermatophyta</taxon>
        <taxon>Magnoliopsida</taxon>
        <taxon>eudicotyledons</taxon>
        <taxon>Gunneridae</taxon>
        <taxon>Pentapetalae</taxon>
        <taxon>rosids</taxon>
        <taxon>fabids</taxon>
        <taxon>Fabales</taxon>
        <taxon>Fabaceae</taxon>
        <taxon>Papilionoideae</taxon>
        <taxon>50 kb inversion clade</taxon>
        <taxon>genistoids sensu lato</taxon>
        <taxon>core genistoids</taxon>
        <taxon>Genisteae</taxon>
        <taxon>Lupinus</taxon>
    </lineage>
</organism>
<evidence type="ECO:0000313" key="1">
    <source>
        <dbReference type="EMBL" id="KAE9590525.1"/>
    </source>
</evidence>